<gene>
    <name evidence="16" type="ORF">HU200_005978</name>
</gene>
<dbReference type="GO" id="GO:0009978">
    <property type="term" value="F:allene oxide synthase activity"/>
    <property type="evidence" value="ECO:0007669"/>
    <property type="project" value="UniProtKB-EC"/>
</dbReference>
<dbReference type="EMBL" id="JACEFO010000423">
    <property type="protein sequence ID" value="KAF8772263.1"/>
    <property type="molecule type" value="Genomic_DNA"/>
</dbReference>
<sequence>MLPPTFSPTASASASPPPPRPIPGSHGPPVIGALRDRLDYFWFQSQDEFFRRRAASNRSTVFRTNIPPTFLGVDPRVIAIVDAAAFTALFDSALVDKRDILIGPYNPGPGFTGGTRVGVYLDTDEPDHERVKSFAISLLHRSAPRWPSVLRSSVDAMLDSVDSDLAAGGGDSPSVNYIVPMQQCIFRFLCKALVGADPSVDWVVDRFGFTILDIWLALQILPTQKVGVIQPLEELLIHSFPLPSFLISPGYNILYRFVEKHGAEAVELAGKEHGIGEKDAIHNLLFVLGFNAFGGFSVFLPFLVAKIGDTGSSELRRRLREEVRAVLRARRAGDEEDDDGGEFGFKDVRGSMPLVRSTVYEMLRMQPPVPLQFGRARKDFVLRSHGDAAFQVAKGEVLCGYQPLAMRDPEVFDRPEEFVPERFLGEEGAKLLQHLYWSNGPETSQPAAGNKQCAAKEVVVDTACMLVAELFRRYDDFEVEGTSFTKLVKRQPAPSLSPATAGAKQ</sequence>
<evidence type="ECO:0000256" key="9">
    <source>
        <dbReference type="ARBA" id="ARBA00023160"/>
    </source>
</evidence>
<name>A0A835KR24_9POAL</name>
<dbReference type="SUPFAM" id="SSF48264">
    <property type="entry name" value="Cytochrome P450"/>
    <property type="match status" value="1"/>
</dbReference>
<evidence type="ECO:0000256" key="10">
    <source>
        <dbReference type="ARBA" id="ARBA00023239"/>
    </source>
</evidence>
<dbReference type="GO" id="GO:0005506">
    <property type="term" value="F:iron ion binding"/>
    <property type="evidence" value="ECO:0007669"/>
    <property type="project" value="InterPro"/>
</dbReference>
<evidence type="ECO:0000256" key="6">
    <source>
        <dbReference type="ARBA" id="ARBA00022832"/>
    </source>
</evidence>
<dbReference type="OrthoDB" id="2789670at2759"/>
<protein>
    <recommendedName>
        <fullName evidence="13">hydroperoxide dehydratase</fullName>
        <ecNumber evidence="13">4.2.1.92</ecNumber>
    </recommendedName>
</protein>
<dbReference type="EC" id="4.2.1.92" evidence="13"/>
<evidence type="ECO:0000256" key="14">
    <source>
        <dbReference type="PIRSR" id="PIRSR602403-1"/>
    </source>
</evidence>
<dbReference type="PRINTS" id="PR00465">
    <property type="entry name" value="EP450IV"/>
</dbReference>
<comment type="pathway">
    <text evidence="12">Lipid metabolism; oxylipin biosynthesis.</text>
</comment>
<dbReference type="GO" id="GO:0004497">
    <property type="term" value="F:monooxygenase activity"/>
    <property type="evidence" value="ECO:0007669"/>
    <property type="project" value="InterPro"/>
</dbReference>
<feature type="region of interest" description="Disordered" evidence="15">
    <location>
        <begin position="1"/>
        <end position="28"/>
    </location>
</feature>
<dbReference type="Proteomes" id="UP000636709">
    <property type="component" value="Unassembled WGS sequence"/>
</dbReference>
<dbReference type="InterPro" id="IPR001128">
    <property type="entry name" value="Cyt_P450"/>
</dbReference>
<comment type="cofactor">
    <cofactor evidence="14">
        <name>heme</name>
        <dbReference type="ChEBI" id="CHEBI:30413"/>
    </cofactor>
</comment>
<dbReference type="PANTHER" id="PTHR24286">
    <property type="entry name" value="CYTOCHROME P450 26"/>
    <property type="match status" value="1"/>
</dbReference>
<dbReference type="FunFam" id="1.10.630.10:FF:000024">
    <property type="entry name" value="Allene oxide synthase, chloroplastic"/>
    <property type="match status" value="1"/>
</dbReference>
<keyword evidence="10" id="KW-0456">Lyase</keyword>
<dbReference type="AlphaFoldDB" id="A0A835KR24"/>
<comment type="similarity">
    <text evidence="1">Belongs to the cytochrome P450 family.</text>
</comment>
<dbReference type="PANTHER" id="PTHR24286:SF49">
    <property type="entry name" value="INACTIVE LINOLENATE HYDROPEROXIDE LYASE-RELATED"/>
    <property type="match status" value="1"/>
</dbReference>
<dbReference type="CDD" id="cd11071">
    <property type="entry name" value="CYP74"/>
    <property type="match status" value="1"/>
</dbReference>
<proteinExistence type="inferred from homology"/>
<evidence type="ECO:0000313" key="16">
    <source>
        <dbReference type="EMBL" id="KAF8772263.1"/>
    </source>
</evidence>
<dbReference type="InterPro" id="IPR002403">
    <property type="entry name" value="Cyt_P450_E_grp-IV"/>
</dbReference>
<evidence type="ECO:0000256" key="11">
    <source>
        <dbReference type="ARBA" id="ARBA00057103"/>
    </source>
</evidence>
<evidence type="ECO:0000256" key="13">
    <source>
        <dbReference type="ARBA" id="ARBA00067081"/>
    </source>
</evidence>
<keyword evidence="6" id="KW-0276">Fatty acid metabolism</keyword>
<evidence type="ECO:0000256" key="12">
    <source>
        <dbReference type="ARBA" id="ARBA00060657"/>
    </source>
</evidence>
<evidence type="ECO:0000256" key="5">
    <source>
        <dbReference type="ARBA" id="ARBA00022767"/>
    </source>
</evidence>
<reference evidence="16" key="1">
    <citation type="submission" date="2020-07" db="EMBL/GenBank/DDBJ databases">
        <title>Genome sequence and genetic diversity analysis of an under-domesticated orphan crop, white fonio (Digitaria exilis).</title>
        <authorList>
            <person name="Bennetzen J.L."/>
            <person name="Chen S."/>
            <person name="Ma X."/>
            <person name="Wang X."/>
            <person name="Yssel A.E.J."/>
            <person name="Chaluvadi S.R."/>
            <person name="Johnson M."/>
            <person name="Gangashetty P."/>
            <person name="Hamidou F."/>
            <person name="Sanogo M.D."/>
            <person name="Zwaenepoel A."/>
            <person name="Wallace J."/>
            <person name="Van De Peer Y."/>
            <person name="Van Deynze A."/>
        </authorList>
    </citation>
    <scope>NUCLEOTIDE SEQUENCE</scope>
    <source>
        <tissue evidence="16">Leaves</tissue>
    </source>
</reference>
<keyword evidence="17" id="KW-1185">Reference proteome</keyword>
<evidence type="ECO:0000313" key="17">
    <source>
        <dbReference type="Proteomes" id="UP000636709"/>
    </source>
</evidence>
<dbReference type="GO" id="GO:0006633">
    <property type="term" value="P:fatty acid biosynthetic process"/>
    <property type="evidence" value="ECO:0007669"/>
    <property type="project" value="UniProtKB-KW"/>
</dbReference>
<evidence type="ECO:0000256" key="2">
    <source>
        <dbReference type="ARBA" id="ARBA00022516"/>
    </source>
</evidence>
<evidence type="ECO:0000256" key="8">
    <source>
        <dbReference type="ARBA" id="ARBA00023098"/>
    </source>
</evidence>
<comment type="function">
    <text evidence="11">Involved in the biosynthesis of jasmonic acid, a growth regulator that is implicated also as a signaling molecule in plant defense. Converts 13-hydroperoxylinolenic acid to 12,13-epoxylinolenic acid.</text>
</comment>
<dbReference type="GO" id="GO:0016125">
    <property type="term" value="P:sterol metabolic process"/>
    <property type="evidence" value="ECO:0007669"/>
    <property type="project" value="TreeGrafter"/>
</dbReference>
<evidence type="ECO:0000256" key="15">
    <source>
        <dbReference type="SAM" id="MobiDB-lite"/>
    </source>
</evidence>
<feature type="binding site" description="axial binding residue" evidence="14">
    <location>
        <position position="453"/>
    </location>
    <ligand>
        <name>heme</name>
        <dbReference type="ChEBI" id="CHEBI:30413"/>
    </ligand>
    <ligandPart>
        <name>Fe</name>
        <dbReference type="ChEBI" id="CHEBI:18248"/>
    </ligandPart>
</feature>
<organism evidence="16 17">
    <name type="scientific">Digitaria exilis</name>
    <dbReference type="NCBI Taxonomy" id="1010633"/>
    <lineage>
        <taxon>Eukaryota</taxon>
        <taxon>Viridiplantae</taxon>
        <taxon>Streptophyta</taxon>
        <taxon>Embryophyta</taxon>
        <taxon>Tracheophyta</taxon>
        <taxon>Spermatophyta</taxon>
        <taxon>Magnoliopsida</taxon>
        <taxon>Liliopsida</taxon>
        <taxon>Poales</taxon>
        <taxon>Poaceae</taxon>
        <taxon>PACMAD clade</taxon>
        <taxon>Panicoideae</taxon>
        <taxon>Panicodae</taxon>
        <taxon>Paniceae</taxon>
        <taxon>Anthephorinae</taxon>
        <taxon>Digitaria</taxon>
    </lineage>
</organism>
<keyword evidence="2" id="KW-0444">Lipid biosynthesis</keyword>
<evidence type="ECO:0000256" key="4">
    <source>
        <dbReference type="ARBA" id="ARBA00022723"/>
    </source>
</evidence>
<keyword evidence="5" id="KW-0925">Oxylipin biosynthesis</keyword>
<dbReference type="Pfam" id="PF00067">
    <property type="entry name" value="p450"/>
    <property type="match status" value="1"/>
</dbReference>
<dbReference type="GO" id="GO:0020037">
    <property type="term" value="F:heme binding"/>
    <property type="evidence" value="ECO:0007669"/>
    <property type="project" value="InterPro"/>
</dbReference>
<dbReference type="GO" id="GO:0016705">
    <property type="term" value="F:oxidoreductase activity, acting on paired donors, with incorporation or reduction of molecular oxygen"/>
    <property type="evidence" value="ECO:0007669"/>
    <property type="project" value="InterPro"/>
</dbReference>
<keyword evidence="8" id="KW-0443">Lipid metabolism</keyword>
<keyword evidence="3 14" id="KW-0349">Heme</keyword>
<dbReference type="Gene3D" id="1.10.630.10">
    <property type="entry name" value="Cytochrome P450"/>
    <property type="match status" value="1"/>
</dbReference>
<dbReference type="InterPro" id="IPR036396">
    <property type="entry name" value="Cyt_P450_sf"/>
</dbReference>
<keyword evidence="9" id="KW-0275">Fatty acid biosynthesis</keyword>
<dbReference type="Gramene" id="Dexi1B01G0000770.1">
    <property type="protein sequence ID" value="Dexi1B01G0000770.1:cds"/>
    <property type="gene ID" value="Dexi1B01G0000770"/>
</dbReference>
<evidence type="ECO:0000256" key="1">
    <source>
        <dbReference type="ARBA" id="ARBA00010617"/>
    </source>
</evidence>
<keyword evidence="7 14" id="KW-0408">Iron</keyword>
<dbReference type="GO" id="GO:0031408">
    <property type="term" value="P:oxylipin biosynthetic process"/>
    <property type="evidence" value="ECO:0007669"/>
    <property type="project" value="UniProtKB-KW"/>
</dbReference>
<evidence type="ECO:0000256" key="7">
    <source>
        <dbReference type="ARBA" id="ARBA00023004"/>
    </source>
</evidence>
<comment type="caution">
    <text evidence="16">The sequence shown here is derived from an EMBL/GenBank/DDBJ whole genome shotgun (WGS) entry which is preliminary data.</text>
</comment>
<accession>A0A835KR24</accession>
<keyword evidence="4 14" id="KW-0479">Metal-binding</keyword>
<evidence type="ECO:0000256" key="3">
    <source>
        <dbReference type="ARBA" id="ARBA00022617"/>
    </source>
</evidence>